<accession>A0AAJ1IIL4</accession>
<feature type="transmembrane region" description="Helical" evidence="2">
    <location>
        <begin position="37"/>
        <end position="57"/>
    </location>
</feature>
<keyword evidence="2" id="KW-0472">Membrane</keyword>
<feature type="compositionally biased region" description="Low complexity" evidence="1">
    <location>
        <begin position="159"/>
        <end position="169"/>
    </location>
</feature>
<reference evidence="3 4" key="1">
    <citation type="submission" date="2022-12" db="EMBL/GenBank/DDBJ databases">
        <title>Metagenome assembled genome from gulf of manar.</title>
        <authorList>
            <person name="Kohli P."/>
            <person name="Pk S."/>
            <person name="Venkata Ramana C."/>
            <person name="Sasikala C."/>
        </authorList>
    </citation>
    <scope>NUCLEOTIDE SEQUENCE [LARGE SCALE GENOMIC DNA]</scope>
    <source>
        <strain evidence="3">JB008</strain>
    </source>
</reference>
<evidence type="ECO:0000256" key="1">
    <source>
        <dbReference type="SAM" id="MobiDB-lite"/>
    </source>
</evidence>
<dbReference type="AlphaFoldDB" id="A0AAJ1IIL4"/>
<evidence type="ECO:0000313" key="4">
    <source>
        <dbReference type="Proteomes" id="UP001221217"/>
    </source>
</evidence>
<keyword evidence="2" id="KW-1133">Transmembrane helix</keyword>
<evidence type="ECO:0000313" key="3">
    <source>
        <dbReference type="EMBL" id="MDC7228593.1"/>
    </source>
</evidence>
<feature type="transmembrane region" description="Helical" evidence="2">
    <location>
        <begin position="12"/>
        <end position="31"/>
    </location>
</feature>
<proteinExistence type="predicted"/>
<feature type="region of interest" description="Disordered" evidence="1">
    <location>
        <begin position="124"/>
        <end position="211"/>
    </location>
</feature>
<sequence>MFSEKIDNWKQISAGFAIFGFLLSIITGLIGRVGFGIIIIRALIFALVFACMALLIMKLLESFIPELFNTGDDDLDENQESSAIIEDSERDESVAANGSRLDITIEDDEAEAVEGIEELGAAGDSLGDSVQYAEPSGASEPEELEEVEAAVPVEDAESEAGPVPAAPDTAGDDGDMPDIGVFSDSFTPTDLAGNSEGLSSIDGMGGSGSAEILGDMHETQEIVKAVKTVLKKDQEG</sequence>
<organism evidence="3 4">
    <name type="scientific">Candidatus Thalassospirochaeta sargassi</name>
    <dbReference type="NCBI Taxonomy" id="3119039"/>
    <lineage>
        <taxon>Bacteria</taxon>
        <taxon>Pseudomonadati</taxon>
        <taxon>Spirochaetota</taxon>
        <taxon>Spirochaetia</taxon>
        <taxon>Spirochaetales</taxon>
        <taxon>Spirochaetaceae</taxon>
        <taxon>Candidatus Thalassospirochaeta</taxon>
    </lineage>
</organism>
<dbReference type="EMBL" id="JAQQAL010000051">
    <property type="protein sequence ID" value="MDC7228593.1"/>
    <property type="molecule type" value="Genomic_DNA"/>
</dbReference>
<keyword evidence="2" id="KW-0812">Transmembrane</keyword>
<feature type="compositionally biased region" description="Acidic residues" evidence="1">
    <location>
        <begin position="140"/>
        <end position="158"/>
    </location>
</feature>
<name>A0AAJ1IIL4_9SPIO</name>
<gene>
    <name evidence="3" type="ORF">PQJ61_17660</name>
</gene>
<evidence type="ECO:0000256" key="2">
    <source>
        <dbReference type="SAM" id="Phobius"/>
    </source>
</evidence>
<protein>
    <submittedName>
        <fullName evidence="3">Uncharacterized protein</fullName>
    </submittedName>
</protein>
<dbReference type="Proteomes" id="UP001221217">
    <property type="component" value="Unassembled WGS sequence"/>
</dbReference>
<comment type="caution">
    <text evidence="3">The sequence shown here is derived from an EMBL/GenBank/DDBJ whole genome shotgun (WGS) entry which is preliminary data.</text>
</comment>